<dbReference type="RefSeq" id="WP_152356304.1">
    <property type="nucleotide sequence ID" value="NZ_JBHLXF010000001.1"/>
</dbReference>
<accession>A0A6A2W202</accession>
<gene>
    <name evidence="2" type="ORF">DSM100238_1790</name>
</gene>
<evidence type="ECO:0000256" key="1">
    <source>
        <dbReference type="SAM" id="MobiDB-lite"/>
    </source>
</evidence>
<feature type="compositionally biased region" description="Low complexity" evidence="1">
    <location>
        <begin position="81"/>
        <end position="90"/>
    </location>
</feature>
<evidence type="ECO:0000313" key="2">
    <source>
        <dbReference type="EMBL" id="KAB8292705.1"/>
    </source>
</evidence>
<sequence length="194" mass="21856">MLTYKGIAHRTHTDVETVKEVAKHTHKVGKVWRVDDDPDRLAGSAAKWEAITRYLEKQNRRQREASADNAKPQAEPKPKQKPQAAAEPKPTTVEPPADTQVIPEVPPKPTDTAHVVKVSESVIPAMVKFRELPGMADVTRHDVRKIRDSHGRKVGYVVRAGKAVRILWREWYRHDDASLDATVRELAESWAKAA</sequence>
<dbReference type="Proteomes" id="UP000440041">
    <property type="component" value="Unassembled WGS sequence"/>
</dbReference>
<feature type="region of interest" description="Disordered" evidence="1">
    <location>
        <begin position="57"/>
        <end position="111"/>
    </location>
</feature>
<feature type="compositionally biased region" description="Basic and acidic residues" evidence="1">
    <location>
        <begin position="57"/>
        <end position="66"/>
    </location>
</feature>
<evidence type="ECO:0000313" key="3">
    <source>
        <dbReference type="Proteomes" id="UP000440041"/>
    </source>
</evidence>
<name>A0A6A2W202_9BIFI</name>
<keyword evidence="3" id="KW-1185">Reference proteome</keyword>
<dbReference type="AlphaFoldDB" id="A0A6A2W202"/>
<comment type="caution">
    <text evidence="2">The sequence shown here is derived from an EMBL/GenBank/DDBJ whole genome shotgun (WGS) entry which is preliminary data.</text>
</comment>
<dbReference type="EMBL" id="WBSO01000023">
    <property type="protein sequence ID" value="KAB8292705.1"/>
    <property type="molecule type" value="Genomic_DNA"/>
</dbReference>
<protein>
    <submittedName>
        <fullName evidence="2">Uncharacterized protein</fullName>
    </submittedName>
</protein>
<organism evidence="2 3">
    <name type="scientific">Bifidobacterium apri</name>
    <dbReference type="NCBI Taxonomy" id="1769423"/>
    <lineage>
        <taxon>Bacteria</taxon>
        <taxon>Bacillati</taxon>
        <taxon>Actinomycetota</taxon>
        <taxon>Actinomycetes</taxon>
        <taxon>Bifidobacteriales</taxon>
        <taxon>Bifidobacteriaceae</taxon>
        <taxon>Bifidobacterium</taxon>
    </lineage>
</organism>
<reference evidence="2 3" key="1">
    <citation type="submission" date="2019-09" db="EMBL/GenBank/DDBJ databases">
        <title>Characterization of the phylogenetic diversity of two novel species belonging to the genus Bifidobacterium: Bifidobacterium cebidarum sp. nov. and Bifidobacterium leontopitheci sp. nov.</title>
        <authorList>
            <person name="Lugli G.A."/>
            <person name="Duranti S."/>
            <person name="Milani C."/>
            <person name="Turroni F."/>
            <person name="Ventura M."/>
        </authorList>
    </citation>
    <scope>NUCLEOTIDE SEQUENCE [LARGE SCALE GENOMIC DNA]</scope>
    <source>
        <strain evidence="2 3">DSM 100238</strain>
    </source>
</reference>
<proteinExistence type="predicted"/>
<dbReference type="OrthoDB" id="10017071at2"/>